<dbReference type="InterPro" id="IPR001841">
    <property type="entry name" value="Znf_RING"/>
</dbReference>
<dbReference type="PANTHER" id="PTHR45931:SF3">
    <property type="entry name" value="RING ZINC FINGER-CONTAINING PROTEIN"/>
    <property type="match status" value="1"/>
</dbReference>
<comment type="caution">
    <text evidence="6">The sequence shown here is derived from an EMBL/GenBank/DDBJ whole genome shotgun (WGS) entry which is preliminary data.</text>
</comment>
<dbReference type="PANTHER" id="PTHR45931">
    <property type="entry name" value="SI:CH211-59O9.10"/>
    <property type="match status" value="1"/>
</dbReference>
<name>A0ABP0Q6M1_9DINO</name>
<evidence type="ECO:0000256" key="4">
    <source>
        <dbReference type="PROSITE-ProRule" id="PRU00175"/>
    </source>
</evidence>
<evidence type="ECO:0000313" key="6">
    <source>
        <dbReference type="EMBL" id="CAK9083882.1"/>
    </source>
</evidence>
<dbReference type="Gene3D" id="3.30.40.10">
    <property type="entry name" value="Zinc/RING finger domain, C3HC4 (zinc finger)"/>
    <property type="match status" value="1"/>
</dbReference>
<evidence type="ECO:0000313" key="7">
    <source>
        <dbReference type="Proteomes" id="UP001642484"/>
    </source>
</evidence>
<accession>A0ABP0Q6M1</accession>
<evidence type="ECO:0000256" key="2">
    <source>
        <dbReference type="ARBA" id="ARBA00022771"/>
    </source>
</evidence>
<keyword evidence="2 4" id="KW-0863">Zinc-finger</keyword>
<dbReference type="PROSITE" id="PS50089">
    <property type="entry name" value="ZF_RING_2"/>
    <property type="match status" value="1"/>
</dbReference>
<sequence>MAPPAGCLNFAAGLMGPPTFTVTIKKNAFEHCGFSIRYSDRLLLVTRVLEDTPMAAWNQEHPTRQVQFGSRIRSVNGKRNIFDMIIALQESSEVLMEVGLRLENGLLSEMMATDSKKPQPLMSEVFDSLPERHCSCCTTTSCAVCLDDFEDEHVVQLPCGHGFHRECIAFWLLKRSPRCPLCMQVVDDRVCDESCSHEEEEMQPRDVSISSPAVSRTPSWAERRLGSRGRSRVCVSRISLWCRSHVLVQQMDITRPHRCRKEPSISSKNLDLCSIGLLTECKNLRNLPRNLGIPGIRFCCSSIFTNVRGTCCCNSVVAICDKH</sequence>
<feature type="domain" description="RING-type" evidence="5">
    <location>
        <begin position="142"/>
        <end position="182"/>
    </location>
</feature>
<proteinExistence type="predicted"/>
<dbReference type="SUPFAM" id="SSF57850">
    <property type="entry name" value="RING/U-box"/>
    <property type="match status" value="1"/>
</dbReference>
<dbReference type="InterPro" id="IPR051834">
    <property type="entry name" value="RING_finger_E3_ligase"/>
</dbReference>
<evidence type="ECO:0000256" key="1">
    <source>
        <dbReference type="ARBA" id="ARBA00022723"/>
    </source>
</evidence>
<keyword evidence="1" id="KW-0479">Metal-binding</keyword>
<dbReference type="Proteomes" id="UP001642484">
    <property type="component" value="Unassembled WGS sequence"/>
</dbReference>
<evidence type="ECO:0000256" key="3">
    <source>
        <dbReference type="ARBA" id="ARBA00022833"/>
    </source>
</evidence>
<protein>
    <recommendedName>
        <fullName evidence="5">RING-type domain-containing protein</fullName>
    </recommendedName>
</protein>
<reference evidence="6 7" key="1">
    <citation type="submission" date="2024-02" db="EMBL/GenBank/DDBJ databases">
        <authorList>
            <person name="Chen Y."/>
            <person name="Shah S."/>
            <person name="Dougan E. K."/>
            <person name="Thang M."/>
            <person name="Chan C."/>
        </authorList>
    </citation>
    <scope>NUCLEOTIDE SEQUENCE [LARGE SCALE GENOMIC DNA]</scope>
</reference>
<evidence type="ECO:0000259" key="5">
    <source>
        <dbReference type="PROSITE" id="PS50089"/>
    </source>
</evidence>
<dbReference type="InterPro" id="IPR013083">
    <property type="entry name" value="Znf_RING/FYVE/PHD"/>
</dbReference>
<dbReference type="EMBL" id="CAXAMN010024117">
    <property type="protein sequence ID" value="CAK9083882.1"/>
    <property type="molecule type" value="Genomic_DNA"/>
</dbReference>
<dbReference type="Pfam" id="PF13639">
    <property type="entry name" value="zf-RING_2"/>
    <property type="match status" value="1"/>
</dbReference>
<dbReference type="SMART" id="SM00184">
    <property type="entry name" value="RING"/>
    <property type="match status" value="1"/>
</dbReference>
<keyword evidence="3" id="KW-0862">Zinc</keyword>
<organism evidence="6 7">
    <name type="scientific">Durusdinium trenchii</name>
    <dbReference type="NCBI Taxonomy" id="1381693"/>
    <lineage>
        <taxon>Eukaryota</taxon>
        <taxon>Sar</taxon>
        <taxon>Alveolata</taxon>
        <taxon>Dinophyceae</taxon>
        <taxon>Suessiales</taxon>
        <taxon>Symbiodiniaceae</taxon>
        <taxon>Durusdinium</taxon>
    </lineage>
</organism>
<gene>
    <name evidence="6" type="ORF">CCMP2556_LOCUS40858</name>
</gene>
<keyword evidence="7" id="KW-1185">Reference proteome</keyword>
<dbReference type="SUPFAM" id="SSF50156">
    <property type="entry name" value="PDZ domain-like"/>
    <property type="match status" value="1"/>
</dbReference>
<dbReference type="InterPro" id="IPR036034">
    <property type="entry name" value="PDZ_sf"/>
</dbReference>